<organism evidence="5 6">
    <name type="scientific">Sphingomonas morindae</name>
    <dbReference type="NCBI Taxonomy" id="1541170"/>
    <lineage>
        <taxon>Bacteria</taxon>
        <taxon>Pseudomonadati</taxon>
        <taxon>Pseudomonadota</taxon>
        <taxon>Alphaproteobacteria</taxon>
        <taxon>Sphingomonadales</taxon>
        <taxon>Sphingomonadaceae</taxon>
        <taxon>Sphingomonas</taxon>
    </lineage>
</organism>
<evidence type="ECO:0000259" key="4">
    <source>
        <dbReference type="Pfam" id="PF07167"/>
    </source>
</evidence>
<name>A0ABY4X9X1_9SPHN</name>
<sequence length="589" mass="64019">MPDPQTAPSSAPLATPSLEELQHWTGVIGRAQQMLLDYATEQAGRGAAAPALAQAGEALFARWAPAAAPHFDSARLAETQQRFWQGATHLWEALLDPAVATLPARPDDPAAWRAHPGFALIEQAHGLLAGALADQVEALEGLDAKQKDQLRFATEALREALAPTNFVATNPQALARMIETKGESLLAGLDHMLADLRRGQLTHSPGVFELGRDIAATPGAVIYETPLFQLIHYAPATARVGAAPLLIFPPWINRFYILDLGPKKSFVRWAVAEGLSVFLVSWKSADADLAETRLDDYVAAQLDALRVVRAALAAERVHLVGYCVAGTVLATTLALLAARDEAAQVASATFFTAQVDFSQAGELSLFVDDAMLQLIGALGEPGYLDGRYMAATFNLLRGRDLIWSHVVNSYLLGEEGRPFDLLHWNGDVTNLPARWHLDYLRDFYRDNLLVRPGALTVLGVPIDLGRVTTPAYVQAGRQDHIAPAESVWKLTEHFAGPLRFVLAGSGHIAGVVNPPEAQKYQYWTVDEPATDFADFLARARETKGSWWPDWRAWIAQQDGETVPATGARVPGAGPFPAIEPAPGRYVRMR</sequence>
<keyword evidence="1" id="KW-0808">Transferase</keyword>
<keyword evidence="6" id="KW-1185">Reference proteome</keyword>
<evidence type="ECO:0000256" key="1">
    <source>
        <dbReference type="ARBA" id="ARBA00022679"/>
    </source>
</evidence>
<proteinExistence type="predicted"/>
<reference evidence="5" key="1">
    <citation type="journal article" date="2022" name="Toxins">
        <title>Genomic Analysis of Sphingopyxis sp. USTB-05 for Biodegrading Cyanobacterial Hepatotoxins.</title>
        <authorList>
            <person name="Liu C."/>
            <person name="Xu Q."/>
            <person name="Zhao Z."/>
            <person name="Zhang H."/>
            <person name="Liu X."/>
            <person name="Yin C."/>
            <person name="Liu Y."/>
            <person name="Yan H."/>
        </authorList>
    </citation>
    <scope>NUCLEOTIDE SEQUENCE</scope>
    <source>
        <strain evidence="5">NBD5</strain>
    </source>
</reference>
<dbReference type="GO" id="GO:0016787">
    <property type="term" value="F:hydrolase activity"/>
    <property type="evidence" value="ECO:0007669"/>
    <property type="project" value="UniProtKB-KW"/>
</dbReference>
<dbReference type="RefSeq" id="WP_252167559.1">
    <property type="nucleotide sequence ID" value="NZ_CP084930.1"/>
</dbReference>
<dbReference type="InterPro" id="IPR051321">
    <property type="entry name" value="PHA/PHB_synthase"/>
</dbReference>
<dbReference type="InterPro" id="IPR029058">
    <property type="entry name" value="AB_hydrolase_fold"/>
</dbReference>
<evidence type="ECO:0000313" key="6">
    <source>
        <dbReference type="Proteomes" id="UP001056937"/>
    </source>
</evidence>
<dbReference type="EMBL" id="CP084930">
    <property type="protein sequence ID" value="USI73753.1"/>
    <property type="molecule type" value="Genomic_DNA"/>
</dbReference>
<gene>
    <name evidence="5" type="ORF">LHA26_04595</name>
</gene>
<protein>
    <submittedName>
        <fullName evidence="5">Alpha/beta fold hydrolase</fullName>
    </submittedName>
</protein>
<dbReference type="PANTHER" id="PTHR36837">
    <property type="entry name" value="POLY(3-HYDROXYALKANOATE) POLYMERASE SUBUNIT PHAC"/>
    <property type="match status" value="1"/>
</dbReference>
<keyword evidence="5" id="KW-0378">Hydrolase</keyword>
<evidence type="ECO:0000313" key="5">
    <source>
        <dbReference type="EMBL" id="USI73753.1"/>
    </source>
</evidence>
<evidence type="ECO:0000259" key="3">
    <source>
        <dbReference type="Pfam" id="PF00561"/>
    </source>
</evidence>
<keyword evidence="2" id="KW-0012">Acyltransferase</keyword>
<dbReference type="Pfam" id="PF07167">
    <property type="entry name" value="PhaC_N"/>
    <property type="match status" value="1"/>
</dbReference>
<feature type="domain" description="Poly-beta-hydroxybutyrate polymerase N-terminal" evidence="4">
    <location>
        <begin position="110"/>
        <end position="270"/>
    </location>
</feature>
<dbReference type="PANTHER" id="PTHR36837:SF5">
    <property type="entry name" value="POLY-3-HYDROXYBUTYRATE SYNTHASE"/>
    <property type="match status" value="1"/>
</dbReference>
<feature type="domain" description="AB hydrolase-1" evidence="3">
    <location>
        <begin position="295"/>
        <end position="513"/>
    </location>
</feature>
<dbReference type="SUPFAM" id="SSF53474">
    <property type="entry name" value="alpha/beta-Hydrolases"/>
    <property type="match status" value="1"/>
</dbReference>
<dbReference type="InterPro" id="IPR000073">
    <property type="entry name" value="AB_hydrolase_1"/>
</dbReference>
<accession>A0ABY4X9X1</accession>
<dbReference type="Proteomes" id="UP001056937">
    <property type="component" value="Chromosome 1"/>
</dbReference>
<evidence type="ECO:0000256" key="2">
    <source>
        <dbReference type="ARBA" id="ARBA00023315"/>
    </source>
</evidence>
<dbReference type="Pfam" id="PF00561">
    <property type="entry name" value="Abhydrolase_1"/>
    <property type="match status" value="1"/>
</dbReference>
<dbReference type="InterPro" id="IPR010941">
    <property type="entry name" value="PhaC_N"/>
</dbReference>
<dbReference type="Gene3D" id="3.40.50.1820">
    <property type="entry name" value="alpha/beta hydrolase"/>
    <property type="match status" value="1"/>
</dbReference>